<feature type="transmembrane region" description="Helical" evidence="1">
    <location>
        <begin position="12"/>
        <end position="35"/>
    </location>
</feature>
<feature type="transmembrane region" description="Helical" evidence="1">
    <location>
        <begin position="72"/>
        <end position="95"/>
    </location>
</feature>
<reference evidence="2" key="1">
    <citation type="submission" date="2022-09" db="EMBL/GenBank/DDBJ databases">
        <title>Diverse halophilic archaea isolated from saline environments.</title>
        <authorList>
            <person name="Cui H.-L."/>
        </authorList>
    </citation>
    <scope>NUCLEOTIDE SEQUENCE</scope>
    <source>
        <strain evidence="2">ZS-35-S2</strain>
    </source>
</reference>
<dbReference type="Proteomes" id="UP001057580">
    <property type="component" value="Chromosome"/>
</dbReference>
<feature type="transmembrane region" description="Helical" evidence="1">
    <location>
        <begin position="41"/>
        <end position="60"/>
    </location>
</feature>
<dbReference type="AlphaFoldDB" id="A0A9E7U7C1"/>
<keyword evidence="1" id="KW-1133">Transmembrane helix</keyword>
<keyword evidence="1" id="KW-0812">Transmembrane</keyword>
<keyword evidence="3" id="KW-1185">Reference proteome</keyword>
<dbReference type="RefSeq" id="WP_260592425.1">
    <property type="nucleotide sequence ID" value="NZ_CP104003.1"/>
</dbReference>
<dbReference type="EMBL" id="CP104003">
    <property type="protein sequence ID" value="UWM53431.1"/>
    <property type="molecule type" value="Genomic_DNA"/>
</dbReference>
<feature type="transmembrane region" description="Helical" evidence="1">
    <location>
        <begin position="181"/>
        <end position="199"/>
    </location>
</feature>
<protein>
    <submittedName>
        <fullName evidence="2">Uncharacterized protein</fullName>
    </submittedName>
</protein>
<keyword evidence="1" id="KW-0472">Membrane</keyword>
<organism evidence="2 3">
    <name type="scientific">Salinirubellus salinus</name>
    <dbReference type="NCBI Taxonomy" id="1364945"/>
    <lineage>
        <taxon>Archaea</taxon>
        <taxon>Methanobacteriati</taxon>
        <taxon>Methanobacteriota</taxon>
        <taxon>Stenosarchaea group</taxon>
        <taxon>Halobacteria</taxon>
        <taxon>Halobacteriales</taxon>
        <taxon>Natronomonadaceae</taxon>
        <taxon>Salinirubellus</taxon>
    </lineage>
</organism>
<evidence type="ECO:0000313" key="3">
    <source>
        <dbReference type="Proteomes" id="UP001057580"/>
    </source>
</evidence>
<name>A0A9E7U7C1_9EURY</name>
<gene>
    <name evidence="2" type="ORF">N0B31_14945</name>
</gene>
<dbReference type="GeneID" id="74943745"/>
<feature type="transmembrane region" description="Helical" evidence="1">
    <location>
        <begin position="141"/>
        <end position="169"/>
    </location>
</feature>
<accession>A0A9E7U7C1</accession>
<feature type="transmembrane region" description="Helical" evidence="1">
    <location>
        <begin position="107"/>
        <end position="129"/>
    </location>
</feature>
<evidence type="ECO:0000256" key="1">
    <source>
        <dbReference type="SAM" id="Phobius"/>
    </source>
</evidence>
<proteinExistence type="predicted"/>
<sequence length="212" mass="21804">MTFDADALSQRLRVPLPWAATILAVVTLGVFAGTWLSGSPVWLVAGATLLAALLAGGILSTTGPVFGTRTRWLVAHVVLGLFVAVVALLVTLLGAAEGALDVSLQTAVVLGSLWGLALALLVAGLAGFLGARRLLGRVATLGLALTVVWGLVVAIALGGVVVQLLVAGVDIGLVQDLQDDLLPFLVVSVGLVVLPALVFRRDRREARARELA</sequence>
<dbReference type="KEGG" id="ssai:N0B31_14945"/>
<evidence type="ECO:0000313" key="2">
    <source>
        <dbReference type="EMBL" id="UWM53431.1"/>
    </source>
</evidence>